<dbReference type="PANTHER" id="PTHR14948">
    <property type="entry name" value="NG5"/>
    <property type="match status" value="1"/>
</dbReference>
<keyword evidence="4 7" id="KW-1133">Transmembrane helix</keyword>
<feature type="transmembrane region" description="Helical" evidence="7">
    <location>
        <begin position="147"/>
        <end position="166"/>
    </location>
</feature>
<keyword evidence="5 7" id="KW-0472">Membrane</keyword>
<comment type="caution">
    <text evidence="8">The sequence shown here is derived from an EMBL/GenBank/DDBJ whole genome shotgun (WGS) entry which is preliminary data.</text>
</comment>
<feature type="transmembrane region" description="Helical" evidence="7">
    <location>
        <begin position="97"/>
        <end position="119"/>
    </location>
</feature>
<feature type="region of interest" description="Disordered" evidence="6">
    <location>
        <begin position="1"/>
        <end position="24"/>
    </location>
</feature>
<evidence type="ECO:0000256" key="2">
    <source>
        <dbReference type="ARBA" id="ARBA00006843"/>
    </source>
</evidence>
<evidence type="ECO:0000256" key="7">
    <source>
        <dbReference type="SAM" id="Phobius"/>
    </source>
</evidence>
<reference evidence="8 9" key="1">
    <citation type="journal article" date="2018" name="Nat. Ecol. Evol.">
        <title>Shark genomes provide insights into elasmobranch evolution and the origin of vertebrates.</title>
        <authorList>
            <person name="Hara Y"/>
            <person name="Yamaguchi K"/>
            <person name="Onimaru K"/>
            <person name="Kadota M"/>
            <person name="Koyanagi M"/>
            <person name="Keeley SD"/>
            <person name="Tatsumi K"/>
            <person name="Tanaka K"/>
            <person name="Motone F"/>
            <person name="Kageyama Y"/>
            <person name="Nozu R"/>
            <person name="Adachi N"/>
            <person name="Nishimura O"/>
            <person name="Nakagawa R"/>
            <person name="Tanegashima C"/>
            <person name="Kiyatake I"/>
            <person name="Matsumoto R"/>
            <person name="Murakumo K"/>
            <person name="Nishida K"/>
            <person name="Terakita A"/>
            <person name="Kuratani S"/>
            <person name="Sato K"/>
            <person name="Hyodo S Kuraku.S."/>
        </authorList>
    </citation>
    <scope>NUCLEOTIDE SEQUENCE [LARGE SCALE GENOMIC DNA]</scope>
</reference>
<comment type="similarity">
    <text evidence="2">Belongs to the CD225/Dispanin family.</text>
</comment>
<evidence type="ECO:0000256" key="1">
    <source>
        <dbReference type="ARBA" id="ARBA00004370"/>
    </source>
</evidence>
<dbReference type="InterPro" id="IPR007593">
    <property type="entry name" value="CD225/Dispanin_fam"/>
</dbReference>
<evidence type="ECO:0000313" key="9">
    <source>
        <dbReference type="Proteomes" id="UP000288216"/>
    </source>
</evidence>
<proteinExistence type="inferred from homology"/>
<protein>
    <submittedName>
        <fullName evidence="8">Uncharacterized protein</fullName>
    </submittedName>
</protein>
<dbReference type="GO" id="GO:0016020">
    <property type="term" value="C:membrane"/>
    <property type="evidence" value="ECO:0007669"/>
    <property type="project" value="UniProtKB-SubCell"/>
</dbReference>
<keyword evidence="9" id="KW-1185">Reference proteome</keyword>
<evidence type="ECO:0000256" key="5">
    <source>
        <dbReference type="ARBA" id="ARBA00023136"/>
    </source>
</evidence>
<feature type="region of interest" description="Disordered" evidence="6">
    <location>
        <begin position="50"/>
        <end position="73"/>
    </location>
</feature>
<accession>A0A401PPI7</accession>
<dbReference type="Pfam" id="PF04505">
    <property type="entry name" value="CD225"/>
    <property type="match status" value="1"/>
</dbReference>
<dbReference type="EMBL" id="BFAA01013648">
    <property type="protein sequence ID" value="GCB75018.1"/>
    <property type="molecule type" value="Genomic_DNA"/>
</dbReference>
<evidence type="ECO:0000256" key="6">
    <source>
        <dbReference type="SAM" id="MobiDB-lite"/>
    </source>
</evidence>
<dbReference type="InterPro" id="IPR051423">
    <property type="entry name" value="CD225/Dispanin"/>
</dbReference>
<dbReference type="Proteomes" id="UP000288216">
    <property type="component" value="Unassembled WGS sequence"/>
</dbReference>
<name>A0A401PPI7_SCYTO</name>
<dbReference type="OrthoDB" id="6083617at2759"/>
<evidence type="ECO:0000313" key="8">
    <source>
        <dbReference type="EMBL" id="GCB75018.1"/>
    </source>
</evidence>
<dbReference type="AlphaFoldDB" id="A0A401PPI7"/>
<dbReference type="STRING" id="75743.A0A401PPI7"/>
<comment type="subcellular location">
    <subcellularLocation>
        <location evidence="1">Membrane</location>
    </subcellularLocation>
</comment>
<organism evidence="8 9">
    <name type="scientific">Scyliorhinus torazame</name>
    <name type="common">Cloudy catshark</name>
    <name type="synonym">Catulus torazame</name>
    <dbReference type="NCBI Taxonomy" id="75743"/>
    <lineage>
        <taxon>Eukaryota</taxon>
        <taxon>Metazoa</taxon>
        <taxon>Chordata</taxon>
        <taxon>Craniata</taxon>
        <taxon>Vertebrata</taxon>
        <taxon>Chondrichthyes</taxon>
        <taxon>Elasmobranchii</taxon>
        <taxon>Galeomorphii</taxon>
        <taxon>Galeoidea</taxon>
        <taxon>Carcharhiniformes</taxon>
        <taxon>Scyliorhinidae</taxon>
        <taxon>Scyliorhinus</taxon>
    </lineage>
</organism>
<gene>
    <name evidence="8" type="ORF">scyTo_0018942</name>
</gene>
<evidence type="ECO:0000256" key="3">
    <source>
        <dbReference type="ARBA" id="ARBA00022692"/>
    </source>
</evidence>
<sequence length="172" mass="18383">MRHPGNRGSRQIVVGETPTMEGVKSPHQGMIEVENSCGQAGTTIPLSVRWDQAGSLPPGDEESGGRSPSPTGRSDYVTIQIQSLTTPSPAPPKVPDYLGCSLFATMFCFLPLGVAALVYSVKTWSANRAGTTAAARRNLMISRQLNIGAVLIGLIVHFVWVARLIITVIERA</sequence>
<dbReference type="PANTHER" id="PTHR14948:SF46">
    <property type="entry name" value="DISPANIN SUBFAMILY A MEMBER 2B-LIKE-RELATED"/>
    <property type="match status" value="1"/>
</dbReference>
<evidence type="ECO:0000256" key="4">
    <source>
        <dbReference type="ARBA" id="ARBA00022989"/>
    </source>
</evidence>
<keyword evidence="3 7" id="KW-0812">Transmembrane</keyword>